<dbReference type="Proteomes" id="UP000014243">
    <property type="component" value="Unassembled WGS sequence"/>
</dbReference>
<dbReference type="GO" id="GO:0043565">
    <property type="term" value="F:sequence-specific DNA binding"/>
    <property type="evidence" value="ECO:0007669"/>
    <property type="project" value="InterPro"/>
</dbReference>
<evidence type="ECO:0000313" key="2">
    <source>
        <dbReference type="Proteomes" id="UP000014243"/>
    </source>
</evidence>
<reference evidence="1 2" key="1">
    <citation type="journal article" date="2013" name="PLoS ONE">
        <title>Lactobacillus paracasei comparative genomics: towards species pan-genome definition and exploitation of diversity.</title>
        <authorList>
            <person name="Smokvina T."/>
            <person name="Wels M."/>
            <person name="Polka J."/>
            <person name="Chervaux C."/>
            <person name="Brisse S."/>
            <person name="Boekhorst J."/>
            <person name="van Hylckama Vlieg J.E."/>
            <person name="Siezen R.J."/>
        </authorList>
    </citation>
    <scope>NUCLEOTIDE SEQUENCE [LARGE SCALE GENOMIC DNA]</scope>
    <source>
        <strain evidence="1 2">Lpp126</strain>
    </source>
</reference>
<feature type="non-terminal residue" evidence="1">
    <location>
        <position position="138"/>
    </location>
</feature>
<dbReference type="AlphaFoldDB" id="S2S0E8"/>
<name>S2S0E8_LACPA</name>
<organism evidence="1 2">
    <name type="scientific">Lacticaseibacillus paracasei subsp. paracasei Lpp126</name>
    <dbReference type="NCBI Taxonomy" id="1256206"/>
    <lineage>
        <taxon>Bacteria</taxon>
        <taxon>Bacillati</taxon>
        <taxon>Bacillota</taxon>
        <taxon>Bacilli</taxon>
        <taxon>Lactobacillales</taxon>
        <taxon>Lactobacillaceae</taxon>
        <taxon>Lacticaseibacillus</taxon>
    </lineage>
</organism>
<accession>S2S0E8</accession>
<evidence type="ECO:0000313" key="1">
    <source>
        <dbReference type="EMBL" id="EPC73108.1"/>
    </source>
</evidence>
<gene>
    <name evidence="1" type="ORF">Lpp126_13692</name>
</gene>
<dbReference type="SUPFAM" id="SSF48295">
    <property type="entry name" value="TrpR-like"/>
    <property type="match status" value="1"/>
</dbReference>
<dbReference type="Gene3D" id="1.10.10.60">
    <property type="entry name" value="Homeodomain-like"/>
    <property type="match status" value="1"/>
</dbReference>
<dbReference type="EMBL" id="ANKC01000980">
    <property type="protein sequence ID" value="EPC73108.1"/>
    <property type="molecule type" value="Genomic_DNA"/>
</dbReference>
<comment type="caution">
    <text evidence="1">The sequence shown here is derived from an EMBL/GenBank/DDBJ whole genome shotgun (WGS) entry which is preliminary data.</text>
</comment>
<dbReference type="InterPro" id="IPR010921">
    <property type="entry name" value="Trp_repressor/repl_initiator"/>
</dbReference>
<protein>
    <submittedName>
        <fullName evidence="1">Terminase small subunit</fullName>
    </submittedName>
</protein>
<sequence>MAKGKYQEWQTPEKLALIEGWARDGLTEEQIAHNIGIKRPTLYDWKKKYSDISDALKRGKEVVDQMVAGSLVKRALGMTITNTTYKMVPIRDDVLEAKRARWRNEHQIDHPEFTRKELVQASIENVPTYEKIPIMVNE</sequence>
<proteinExistence type="predicted"/>